<dbReference type="GO" id="GO:0005657">
    <property type="term" value="C:replication fork"/>
    <property type="evidence" value="ECO:0007669"/>
    <property type="project" value="TreeGrafter"/>
</dbReference>
<dbReference type="GO" id="GO:0061982">
    <property type="term" value="P:meiosis I cell cycle process"/>
    <property type="evidence" value="ECO:0007669"/>
    <property type="project" value="UniProtKB-ARBA"/>
</dbReference>
<dbReference type="GO" id="GO:0000400">
    <property type="term" value="F:four-way junction DNA binding"/>
    <property type="evidence" value="ECO:0007669"/>
    <property type="project" value="TreeGrafter"/>
</dbReference>
<dbReference type="GO" id="GO:0140664">
    <property type="term" value="F:ATP-dependent DNA damage sensor activity"/>
    <property type="evidence" value="ECO:0007669"/>
    <property type="project" value="InterPro"/>
</dbReference>
<reference evidence="3" key="1">
    <citation type="submission" date="2022-07" db="EMBL/GenBank/DDBJ databases">
        <title>Phylogenomic reconstructions and comparative analyses of Kickxellomycotina fungi.</title>
        <authorList>
            <person name="Reynolds N.K."/>
            <person name="Stajich J.E."/>
            <person name="Barry K."/>
            <person name="Grigoriev I.V."/>
            <person name="Crous P."/>
            <person name="Smith M.E."/>
        </authorList>
    </citation>
    <scope>NUCLEOTIDE SEQUENCE</scope>
    <source>
        <strain evidence="3">IMI 214461</strain>
    </source>
</reference>
<dbReference type="Proteomes" id="UP001150907">
    <property type="component" value="Unassembled WGS sequence"/>
</dbReference>
<dbReference type="InterPro" id="IPR020588">
    <property type="entry name" value="RecA_ATP-bd"/>
</dbReference>
<evidence type="ECO:0000313" key="3">
    <source>
        <dbReference type="EMBL" id="KAJ1997249.1"/>
    </source>
</evidence>
<keyword evidence="4" id="KW-1185">Reference proteome</keyword>
<dbReference type="PROSITE" id="PS50162">
    <property type="entry name" value="RECA_2"/>
    <property type="match status" value="1"/>
</dbReference>
<dbReference type="GO" id="GO:0005524">
    <property type="term" value="F:ATP binding"/>
    <property type="evidence" value="ECO:0007669"/>
    <property type="project" value="InterPro"/>
</dbReference>
<dbReference type="AlphaFoldDB" id="A0A9W8EFF5"/>
<feature type="compositionally biased region" description="Polar residues" evidence="1">
    <location>
        <begin position="197"/>
        <end position="214"/>
    </location>
</feature>
<comment type="caution">
    <text evidence="3">The sequence shown here is derived from an EMBL/GenBank/DDBJ whole genome shotgun (WGS) entry which is preliminary data.</text>
</comment>
<dbReference type="InterPro" id="IPR027417">
    <property type="entry name" value="P-loop_NTPase"/>
</dbReference>
<organism evidence="3 4">
    <name type="scientific">Coemansia thaxteri</name>
    <dbReference type="NCBI Taxonomy" id="2663907"/>
    <lineage>
        <taxon>Eukaryota</taxon>
        <taxon>Fungi</taxon>
        <taxon>Fungi incertae sedis</taxon>
        <taxon>Zoopagomycota</taxon>
        <taxon>Kickxellomycotina</taxon>
        <taxon>Kickxellomycetes</taxon>
        <taxon>Kickxellales</taxon>
        <taxon>Kickxellaceae</taxon>
        <taxon>Coemansia</taxon>
    </lineage>
</organism>
<name>A0A9W8EFF5_9FUNG</name>
<accession>A0A9W8EFF5</accession>
<dbReference type="GO" id="GO:0045003">
    <property type="term" value="P:double-strand break repair via synthesis-dependent strand annealing"/>
    <property type="evidence" value="ECO:0007669"/>
    <property type="project" value="TreeGrafter"/>
</dbReference>
<dbReference type="GO" id="GO:0000722">
    <property type="term" value="P:telomere maintenance via recombination"/>
    <property type="evidence" value="ECO:0007669"/>
    <property type="project" value="TreeGrafter"/>
</dbReference>
<dbReference type="Pfam" id="PF08423">
    <property type="entry name" value="Rad51"/>
    <property type="match status" value="1"/>
</dbReference>
<evidence type="ECO:0000259" key="2">
    <source>
        <dbReference type="PROSITE" id="PS50162"/>
    </source>
</evidence>
<protein>
    <submittedName>
        <fullName evidence="3">DNA repair protein rhp57</fullName>
    </submittedName>
</protein>
<evidence type="ECO:0000256" key="1">
    <source>
        <dbReference type="SAM" id="MobiDB-lite"/>
    </source>
</evidence>
<dbReference type="InterPro" id="IPR013632">
    <property type="entry name" value="Rad51_C"/>
</dbReference>
<dbReference type="GO" id="GO:0090656">
    <property type="term" value="P:t-circle formation"/>
    <property type="evidence" value="ECO:0007669"/>
    <property type="project" value="TreeGrafter"/>
</dbReference>
<feature type="region of interest" description="Disordered" evidence="1">
    <location>
        <begin position="174"/>
        <end position="214"/>
    </location>
</feature>
<dbReference type="SUPFAM" id="SSF52540">
    <property type="entry name" value="P-loop containing nucleoside triphosphate hydrolases"/>
    <property type="match status" value="1"/>
</dbReference>
<evidence type="ECO:0000313" key="4">
    <source>
        <dbReference type="Proteomes" id="UP001150907"/>
    </source>
</evidence>
<dbReference type="OrthoDB" id="1861185at2759"/>
<dbReference type="PANTHER" id="PTHR46487:SF1">
    <property type="entry name" value="DNA REPAIR PROTEIN XRCC3"/>
    <property type="match status" value="1"/>
</dbReference>
<feature type="domain" description="RecA family profile 1" evidence="2">
    <location>
        <begin position="1"/>
        <end position="167"/>
    </location>
</feature>
<dbReference type="PANTHER" id="PTHR46487">
    <property type="entry name" value="DNA REPAIR PROTEIN XRCC3"/>
    <property type="match status" value="1"/>
</dbReference>
<dbReference type="Gene3D" id="3.40.50.300">
    <property type="entry name" value="P-loop containing nucleotide triphosphate hydrolases"/>
    <property type="match status" value="1"/>
</dbReference>
<dbReference type="GO" id="GO:0033065">
    <property type="term" value="C:Rad51C-XRCC3 complex"/>
    <property type="evidence" value="ECO:0007669"/>
    <property type="project" value="TreeGrafter"/>
</dbReference>
<dbReference type="EMBL" id="JANBQF010001432">
    <property type="protein sequence ID" value="KAJ1997249.1"/>
    <property type="molecule type" value="Genomic_DNA"/>
</dbReference>
<proteinExistence type="predicted"/>
<dbReference type="GO" id="GO:0071140">
    <property type="term" value="P:resolution of mitotic recombination intermediates"/>
    <property type="evidence" value="ECO:0007669"/>
    <property type="project" value="TreeGrafter"/>
</dbReference>
<sequence length="318" mass="34805">MVEVAGESAAGKTQLCIQLAISAQLPEEFGGLGGEVVYISTEGPFPVSRLESMVYPFVCRVCDEEYANLIDPADFMHRIHVAEFESMETMFHAFDYKVPALLSTGNVRLVIVDSIAAHLRFNTGDESSHQTPMAFYKDRSENLLAMGGKFKRWANDYHCAFVFTNQVKDIISEEHGGSMPNGSGTGGLVPAPGHSLPTLSRQNNTVESDSSSGLSLTDMGTEFAVLSMGRKAPALGAVWANIINTRIMMYQRRGLAPSEFRLASDTQADADQPAAEPPKHLLLTRRWIENAFSPWAPRAECEVVLDSGGFRHISLTDD</sequence>
<gene>
    <name evidence="3" type="primary">rhp57</name>
    <name evidence="3" type="ORF">H4R26_005898</name>
</gene>